<evidence type="ECO:0000256" key="10">
    <source>
        <dbReference type="ARBA" id="ARBA00066530"/>
    </source>
</evidence>
<evidence type="ECO:0000256" key="11">
    <source>
        <dbReference type="ARBA" id="ARBA00083849"/>
    </source>
</evidence>
<dbReference type="EC" id="2.5.1.48" evidence="10"/>
<comment type="pathway">
    <text evidence="8">Amino-acid biosynthesis; L-methionine biosynthesis via de novo pathway; L-cystathionine from O-succinyl-L-homoserine: step 1/1.</text>
</comment>
<proteinExistence type="inferred from homology"/>
<dbReference type="Gene3D" id="3.90.1150.10">
    <property type="entry name" value="Aspartate Aminotransferase, domain 1"/>
    <property type="match status" value="1"/>
</dbReference>
<dbReference type="FunFam" id="3.40.640.10:FF:000111">
    <property type="entry name" value="Cystathionine gamma-synthase"/>
    <property type="match status" value="1"/>
</dbReference>
<dbReference type="InterPro" id="IPR015424">
    <property type="entry name" value="PyrdxlP-dep_Trfase"/>
</dbReference>
<keyword evidence="4" id="KW-0663">Pyridoxal phosphate</keyword>
<dbReference type="PANTHER" id="PTHR42699:SF1">
    <property type="entry name" value="CYSTATHIONINE GAMMA-SYNTHASE-RELATED"/>
    <property type="match status" value="1"/>
</dbReference>
<dbReference type="AlphaFoldDB" id="A0A6A6TZR4"/>
<evidence type="ECO:0000256" key="1">
    <source>
        <dbReference type="ARBA" id="ARBA00001933"/>
    </source>
</evidence>
<dbReference type="OrthoDB" id="10047078at2759"/>
<evidence type="ECO:0000256" key="2">
    <source>
        <dbReference type="ARBA" id="ARBA00022605"/>
    </source>
</evidence>
<evidence type="ECO:0000256" key="7">
    <source>
        <dbReference type="ARBA" id="ARBA00058439"/>
    </source>
</evidence>
<keyword evidence="14" id="KW-1185">Reference proteome</keyword>
<dbReference type="InterPro" id="IPR054542">
    <property type="entry name" value="Cys_met_metab_PP"/>
</dbReference>
<evidence type="ECO:0000256" key="8">
    <source>
        <dbReference type="ARBA" id="ARBA00060510"/>
    </source>
</evidence>
<protein>
    <recommendedName>
        <fullName evidence="10">cystathionine gamma-synthase</fullName>
        <ecNumber evidence="10">2.5.1.48</ecNumber>
    </recommendedName>
    <alternativeName>
        <fullName evidence="11">O-succinylhomoserine (thiol)-lyase</fullName>
    </alternativeName>
</protein>
<keyword evidence="5" id="KW-0486">Methionine biosynthesis</keyword>
<dbReference type="InterPro" id="IPR000277">
    <property type="entry name" value="Cys/Met-Metab_PyrdxlP-dep_enz"/>
</dbReference>
<evidence type="ECO:0000256" key="4">
    <source>
        <dbReference type="ARBA" id="ARBA00022898"/>
    </source>
</evidence>
<dbReference type="Gene3D" id="3.40.640.10">
    <property type="entry name" value="Type I PLP-dependent aspartate aminotransferase-like (Major domain)"/>
    <property type="match status" value="1"/>
</dbReference>
<dbReference type="PANTHER" id="PTHR42699">
    <property type="match status" value="1"/>
</dbReference>
<sequence>MVQIAKVNQSITPVDCDVGESVPPNTDHAVSVSLPTWQSNIDYEEGAERVLTRMQTGYPRFYVHKCIERLGTEILQQYGTIDQRTLLFPTRKVAEHFKHFAVNHPDCKISSNQIQILEFAEAEDHHGDPNSSQSVSTSIFACIFPEADYSQMRKYWQHTGAGISSRRAEYAHALLKEGKLVHRKIQPSGIGSCKGPKRYQSKPSGAREKAAGEPAELVDQSHFVEERFGRNLDISQVESAKLAIRRRIAGSIPDLAEPNGNGASHVQAADQRETLRHSSEDDVYLYPCGMNAIFSAHQALLAGRGQLKSVCFGFPYIDTLKILEKFGPGCDFYGHGEQFELDDLETRLQGGEKILALFCEFPGNPLLKTPDLRRIKKLADQYDFAVVIDETIANFVNANVLPFADVVVSSLTKIFSGDSNVMGGSAVLNPASRYYSLLKEVWKRDYEDTYWAEDAIFLERNSRDVAYRVQRVNVNAEAVAELLQSHPSVKQVYYPKSSPSREHYDECRTATGGYGGLISATFHKSDDAIKFFDQLNSYKGPSLGTNFTLSCPYTILAHFNELAWAATYGVERDLVRVSIGLEETQELVATFERALACTTER</sequence>
<feature type="region of interest" description="Disordered" evidence="12">
    <location>
        <begin position="186"/>
        <end position="216"/>
    </location>
</feature>
<dbReference type="InterPro" id="IPR015421">
    <property type="entry name" value="PyrdxlP-dep_Trfase_major"/>
</dbReference>
<dbReference type="GO" id="GO:0009086">
    <property type="term" value="P:methionine biosynthetic process"/>
    <property type="evidence" value="ECO:0007669"/>
    <property type="project" value="UniProtKB-KW"/>
</dbReference>
<evidence type="ECO:0000256" key="12">
    <source>
        <dbReference type="SAM" id="MobiDB-lite"/>
    </source>
</evidence>
<comment type="catalytic activity">
    <reaction evidence="6">
        <text>O-succinyl-L-homoserine + L-cysteine = L,L-cystathionine + succinate + H(+)</text>
        <dbReference type="Rhea" id="RHEA:20397"/>
        <dbReference type="ChEBI" id="CHEBI:15378"/>
        <dbReference type="ChEBI" id="CHEBI:30031"/>
        <dbReference type="ChEBI" id="CHEBI:35235"/>
        <dbReference type="ChEBI" id="CHEBI:57661"/>
        <dbReference type="ChEBI" id="CHEBI:58161"/>
        <dbReference type="EC" id="2.5.1.48"/>
    </reaction>
</comment>
<dbReference type="FunFam" id="3.90.1150.10:FF:000063">
    <property type="entry name" value="Probable cystathionine gamma-synthase"/>
    <property type="match status" value="1"/>
</dbReference>
<dbReference type="Proteomes" id="UP000799302">
    <property type="component" value="Unassembled WGS sequence"/>
</dbReference>
<evidence type="ECO:0000256" key="6">
    <source>
        <dbReference type="ARBA" id="ARBA00051441"/>
    </source>
</evidence>
<comment type="function">
    <text evidence="7">Catalyzes the formation of L-cystathionine from O-succinyl-L-homoserine (OSHS) and L-cysteine, via a gamma-replacement reaction. In the absence of thiol, catalyzes gamma-elimination to form 2-oxobutanoate, succinate and ammonia.</text>
</comment>
<evidence type="ECO:0000256" key="5">
    <source>
        <dbReference type="ARBA" id="ARBA00023167"/>
    </source>
</evidence>
<reference evidence="13" key="1">
    <citation type="journal article" date="2020" name="Stud. Mycol.">
        <title>101 Dothideomycetes genomes: a test case for predicting lifestyles and emergence of pathogens.</title>
        <authorList>
            <person name="Haridas S."/>
            <person name="Albert R."/>
            <person name="Binder M."/>
            <person name="Bloem J."/>
            <person name="Labutti K."/>
            <person name="Salamov A."/>
            <person name="Andreopoulos B."/>
            <person name="Baker S."/>
            <person name="Barry K."/>
            <person name="Bills G."/>
            <person name="Bluhm B."/>
            <person name="Cannon C."/>
            <person name="Castanera R."/>
            <person name="Culley D."/>
            <person name="Daum C."/>
            <person name="Ezra D."/>
            <person name="Gonzalez J."/>
            <person name="Henrissat B."/>
            <person name="Kuo A."/>
            <person name="Liang C."/>
            <person name="Lipzen A."/>
            <person name="Lutzoni F."/>
            <person name="Magnuson J."/>
            <person name="Mondo S."/>
            <person name="Nolan M."/>
            <person name="Ohm R."/>
            <person name="Pangilinan J."/>
            <person name="Park H.-J."/>
            <person name="Ramirez L."/>
            <person name="Alfaro M."/>
            <person name="Sun H."/>
            <person name="Tritt A."/>
            <person name="Yoshinaga Y."/>
            <person name="Zwiers L.-H."/>
            <person name="Turgeon B."/>
            <person name="Goodwin S."/>
            <person name="Spatafora J."/>
            <person name="Crous P."/>
            <person name="Grigoriev I."/>
        </authorList>
    </citation>
    <scope>NUCLEOTIDE SEQUENCE</scope>
    <source>
        <strain evidence="13">CBS 115976</strain>
    </source>
</reference>
<evidence type="ECO:0000256" key="3">
    <source>
        <dbReference type="ARBA" id="ARBA00022679"/>
    </source>
</evidence>
<evidence type="ECO:0000256" key="9">
    <source>
        <dbReference type="ARBA" id="ARBA00061376"/>
    </source>
</evidence>
<comment type="cofactor">
    <cofactor evidence="1">
        <name>pyridoxal 5'-phosphate</name>
        <dbReference type="ChEBI" id="CHEBI:597326"/>
    </cofactor>
</comment>
<comment type="similarity">
    <text evidence="9">Belongs to the trans-sulfuration enzymes family. MET7 subfamily.</text>
</comment>
<evidence type="ECO:0000313" key="13">
    <source>
        <dbReference type="EMBL" id="KAF2664906.1"/>
    </source>
</evidence>
<dbReference type="GO" id="GO:0019346">
    <property type="term" value="P:transsulfuration"/>
    <property type="evidence" value="ECO:0007669"/>
    <property type="project" value="InterPro"/>
</dbReference>
<dbReference type="GO" id="GO:0003962">
    <property type="term" value="F:cystathionine gamma-synthase activity"/>
    <property type="evidence" value="ECO:0007669"/>
    <property type="project" value="UniProtKB-EC"/>
</dbReference>
<keyword evidence="3" id="KW-0808">Transferase</keyword>
<keyword evidence="2" id="KW-0028">Amino-acid biosynthesis</keyword>
<dbReference type="InterPro" id="IPR051750">
    <property type="entry name" value="Trans-sulfuration_enzymes"/>
</dbReference>
<dbReference type="InterPro" id="IPR015422">
    <property type="entry name" value="PyrdxlP-dep_Trfase_small"/>
</dbReference>
<gene>
    <name evidence="13" type="ORF">BT63DRAFT_428862</name>
</gene>
<organism evidence="13 14">
    <name type="scientific">Microthyrium microscopicum</name>
    <dbReference type="NCBI Taxonomy" id="703497"/>
    <lineage>
        <taxon>Eukaryota</taxon>
        <taxon>Fungi</taxon>
        <taxon>Dikarya</taxon>
        <taxon>Ascomycota</taxon>
        <taxon>Pezizomycotina</taxon>
        <taxon>Dothideomycetes</taxon>
        <taxon>Dothideomycetes incertae sedis</taxon>
        <taxon>Microthyriales</taxon>
        <taxon>Microthyriaceae</taxon>
        <taxon>Microthyrium</taxon>
    </lineage>
</organism>
<dbReference type="EMBL" id="MU004241">
    <property type="protein sequence ID" value="KAF2664906.1"/>
    <property type="molecule type" value="Genomic_DNA"/>
</dbReference>
<name>A0A6A6TZR4_9PEZI</name>
<evidence type="ECO:0000313" key="14">
    <source>
        <dbReference type="Proteomes" id="UP000799302"/>
    </source>
</evidence>
<dbReference type="Pfam" id="PF01053">
    <property type="entry name" value="Cys_Met_Meta_PP"/>
    <property type="match status" value="1"/>
</dbReference>
<dbReference type="GO" id="GO:0030170">
    <property type="term" value="F:pyridoxal phosphate binding"/>
    <property type="evidence" value="ECO:0007669"/>
    <property type="project" value="InterPro"/>
</dbReference>
<dbReference type="PROSITE" id="PS00868">
    <property type="entry name" value="CYS_MET_METAB_PP"/>
    <property type="match status" value="1"/>
</dbReference>
<accession>A0A6A6TZR4</accession>
<dbReference type="SUPFAM" id="SSF53383">
    <property type="entry name" value="PLP-dependent transferases"/>
    <property type="match status" value="1"/>
</dbReference>